<protein>
    <submittedName>
        <fullName evidence="4">Predicted O-methyltransferase YrrM</fullName>
    </submittedName>
</protein>
<evidence type="ECO:0000256" key="1">
    <source>
        <dbReference type="ARBA" id="ARBA00022603"/>
    </source>
</evidence>
<dbReference type="Proteomes" id="UP000183585">
    <property type="component" value="Unassembled WGS sequence"/>
</dbReference>
<proteinExistence type="predicted"/>
<sequence>MTTTLHGPAVRGLIVRLFAEAERDDERSPGRPAPTATAQERSDLLEDVYMPISAHGGDLLYALVRAARPQTVVEFGTSYGISTLHLAAAVRDNGIGHVTTTELSATKVRAARANIEAAGLSDLVTVLEGDALTTLGTVDGPIGLALLDGWKEMCLPVLRLIEDRLAPGALVVGDDSTFESMSDYVAYVRDPGNGYVSVDFPVEDGMELSCWTGR</sequence>
<keyword evidence="1 4" id="KW-0489">Methyltransferase</keyword>
<dbReference type="PROSITE" id="PS51682">
    <property type="entry name" value="SAM_OMT_I"/>
    <property type="match status" value="1"/>
</dbReference>
<dbReference type="InterPro" id="IPR002935">
    <property type="entry name" value="SAM_O-MeTrfase"/>
</dbReference>
<name>A0A1C4VES9_9ACTN</name>
<dbReference type="Gene3D" id="3.40.50.150">
    <property type="entry name" value="Vaccinia Virus protein VP39"/>
    <property type="match status" value="1"/>
</dbReference>
<dbReference type="PANTHER" id="PTHR43167:SF1">
    <property type="entry name" value="PUTATIVE (AFU_ORTHOLOGUE AFUA_6G01830)-RELATED"/>
    <property type="match status" value="1"/>
</dbReference>
<dbReference type="SUPFAM" id="SSF53335">
    <property type="entry name" value="S-adenosyl-L-methionine-dependent methyltransferases"/>
    <property type="match status" value="1"/>
</dbReference>
<accession>A0A1C4VES9</accession>
<organism evidence="4 5">
    <name type="scientific">Micromonospora carbonacea</name>
    <dbReference type="NCBI Taxonomy" id="47853"/>
    <lineage>
        <taxon>Bacteria</taxon>
        <taxon>Bacillati</taxon>
        <taxon>Actinomycetota</taxon>
        <taxon>Actinomycetes</taxon>
        <taxon>Micromonosporales</taxon>
        <taxon>Micromonosporaceae</taxon>
        <taxon>Micromonospora</taxon>
    </lineage>
</organism>
<evidence type="ECO:0000256" key="2">
    <source>
        <dbReference type="ARBA" id="ARBA00022679"/>
    </source>
</evidence>
<evidence type="ECO:0000313" key="5">
    <source>
        <dbReference type="Proteomes" id="UP000183585"/>
    </source>
</evidence>
<gene>
    <name evidence="4" type="ORF">GA0070563_102236</name>
</gene>
<dbReference type="InterPro" id="IPR029063">
    <property type="entry name" value="SAM-dependent_MTases_sf"/>
</dbReference>
<dbReference type="RefSeq" id="WP_074473069.1">
    <property type="nucleotide sequence ID" value="NZ_FMCT01000002.1"/>
</dbReference>
<dbReference type="GO" id="GO:0032259">
    <property type="term" value="P:methylation"/>
    <property type="evidence" value="ECO:0007669"/>
    <property type="project" value="UniProtKB-KW"/>
</dbReference>
<dbReference type="GO" id="GO:0008171">
    <property type="term" value="F:O-methyltransferase activity"/>
    <property type="evidence" value="ECO:0007669"/>
    <property type="project" value="InterPro"/>
</dbReference>
<dbReference type="EMBL" id="FMCT01000002">
    <property type="protein sequence ID" value="SCE82523.1"/>
    <property type="molecule type" value="Genomic_DNA"/>
</dbReference>
<keyword evidence="2 4" id="KW-0808">Transferase</keyword>
<dbReference type="CDD" id="cd02440">
    <property type="entry name" value="AdoMet_MTases"/>
    <property type="match status" value="1"/>
</dbReference>
<evidence type="ECO:0000256" key="3">
    <source>
        <dbReference type="ARBA" id="ARBA00022691"/>
    </source>
</evidence>
<evidence type="ECO:0000313" key="4">
    <source>
        <dbReference type="EMBL" id="SCE82523.1"/>
    </source>
</evidence>
<dbReference type="AlphaFoldDB" id="A0A1C4VES9"/>
<reference evidence="5" key="1">
    <citation type="submission" date="2016-06" db="EMBL/GenBank/DDBJ databases">
        <authorList>
            <person name="Varghese N."/>
            <person name="Submissions Spin"/>
        </authorList>
    </citation>
    <scope>NUCLEOTIDE SEQUENCE [LARGE SCALE GENOMIC DNA]</scope>
    <source>
        <strain evidence="5">DSM 43168</strain>
    </source>
</reference>
<dbReference type="PANTHER" id="PTHR43167">
    <property type="entry name" value="PUTATIVE (AFU_ORTHOLOGUE AFUA_6G01830)-RELATED"/>
    <property type="match status" value="1"/>
</dbReference>
<keyword evidence="5" id="KW-1185">Reference proteome</keyword>
<keyword evidence="3" id="KW-0949">S-adenosyl-L-methionine</keyword>
<dbReference type="Pfam" id="PF13578">
    <property type="entry name" value="Methyltransf_24"/>
    <property type="match status" value="1"/>
</dbReference>